<evidence type="ECO:0000313" key="5">
    <source>
        <dbReference type="EMBL" id="BCE67652.1"/>
    </source>
</evidence>
<dbReference type="EMBL" id="AP023094">
    <property type="protein sequence ID" value="BCE50188.1"/>
    <property type="molecule type" value="Genomic_DNA"/>
</dbReference>
<reference evidence="2" key="1">
    <citation type="submission" date="2020-05" db="EMBL/GenBank/DDBJ databases">
        <title>Complete genome sequence of Bradyrhizobium diazoefficiens XF1 isolated from soybean nodule.</title>
        <authorList>
            <person name="Noda R."/>
            <person name="Kakizaki K."/>
            <person name="Minamisawa K."/>
        </authorList>
    </citation>
    <scope>NUCLEOTIDE SEQUENCE</scope>
    <source>
        <strain evidence="2">XF1</strain>
    </source>
</reference>
<dbReference type="AlphaFoldDB" id="A0A809XA72"/>
<keyword evidence="1" id="KW-0472">Membrane</keyword>
<evidence type="ECO:0000313" key="2">
    <source>
        <dbReference type="EMBL" id="BCE23930.1"/>
    </source>
</evidence>
<protein>
    <recommendedName>
        <fullName evidence="7">Transglycosylase SLT domain-containing protein</fullName>
    </recommendedName>
</protein>
<evidence type="ECO:0000313" key="4">
    <source>
        <dbReference type="EMBL" id="BCE58971.1"/>
    </source>
</evidence>
<evidence type="ECO:0008006" key="7">
    <source>
        <dbReference type="Google" id="ProtNLM"/>
    </source>
</evidence>
<accession>A0A809XA72</accession>
<evidence type="ECO:0000256" key="1">
    <source>
        <dbReference type="SAM" id="Phobius"/>
    </source>
</evidence>
<reference evidence="6" key="2">
    <citation type="submission" date="2020-05" db="EMBL/GenBank/DDBJ databases">
        <title>Complete genome sequence of Bradyrhizobium diazoefficiens XF10 isolated from soybean nodule.</title>
        <authorList>
            <person name="Noda R."/>
            <person name="Kakizaki K."/>
            <person name="Minamisawa K."/>
        </authorList>
    </citation>
    <scope>NUCLEOTIDE SEQUENCE</scope>
    <source>
        <strain evidence="6">XF10</strain>
    </source>
</reference>
<dbReference type="SUPFAM" id="SSF53955">
    <property type="entry name" value="Lysozyme-like"/>
    <property type="match status" value="1"/>
</dbReference>
<dbReference type="RefSeq" id="WP_049823476.1">
    <property type="nucleotide sequence ID" value="NZ_AP022638.1"/>
</dbReference>
<evidence type="ECO:0000313" key="3">
    <source>
        <dbReference type="EMBL" id="BCE50188.1"/>
    </source>
</evidence>
<keyword evidence="1" id="KW-1133">Transmembrane helix</keyword>
<evidence type="ECO:0000313" key="6">
    <source>
        <dbReference type="EMBL" id="BCE93694.1"/>
    </source>
</evidence>
<dbReference type="Gene3D" id="1.10.530.10">
    <property type="match status" value="1"/>
</dbReference>
<reference evidence="5" key="5">
    <citation type="submission" date="2020-05" db="EMBL/GenBank/DDBJ databases">
        <title>Complete genome sequence of Bradyrhizobium diazoefficiens XF6 isolated from soybean nodule.</title>
        <authorList>
            <person name="Noda R."/>
            <person name="Kakizaki K."/>
            <person name="Minamisawa K."/>
        </authorList>
    </citation>
    <scope>NUCLEOTIDE SEQUENCE</scope>
    <source>
        <strain evidence="5">XF6</strain>
    </source>
</reference>
<dbReference type="EMBL" id="AP023096">
    <property type="protein sequence ID" value="BCE67652.1"/>
    <property type="molecule type" value="Genomic_DNA"/>
</dbReference>
<dbReference type="EMBL" id="AP023091">
    <property type="protein sequence ID" value="BCE23930.1"/>
    <property type="molecule type" value="Genomic_DNA"/>
</dbReference>
<organism evidence="2">
    <name type="scientific">Bradyrhizobium diazoefficiens</name>
    <dbReference type="NCBI Taxonomy" id="1355477"/>
    <lineage>
        <taxon>Bacteria</taxon>
        <taxon>Pseudomonadati</taxon>
        <taxon>Pseudomonadota</taxon>
        <taxon>Alphaproteobacteria</taxon>
        <taxon>Hyphomicrobiales</taxon>
        <taxon>Nitrobacteraceae</taxon>
        <taxon>Bradyrhizobium</taxon>
    </lineage>
</organism>
<dbReference type="InterPro" id="IPR023346">
    <property type="entry name" value="Lysozyme-like_dom_sf"/>
</dbReference>
<proteinExistence type="predicted"/>
<reference evidence="3" key="3">
    <citation type="submission" date="2020-05" db="EMBL/GenBank/DDBJ databases">
        <title>Complete genome sequence of Bradyrhizobium diazoefficiens XF4 isolated from soybean nodule.</title>
        <authorList>
            <person name="Noda R."/>
            <person name="Kakizaki K."/>
            <person name="Minamisawa K."/>
        </authorList>
    </citation>
    <scope>NUCLEOTIDE SEQUENCE</scope>
    <source>
        <strain evidence="3">XF4</strain>
    </source>
</reference>
<keyword evidence="1" id="KW-0812">Transmembrane</keyword>
<name>A0A809XA72_9BRAD</name>
<dbReference type="EMBL" id="AP023095">
    <property type="protein sequence ID" value="BCE58971.1"/>
    <property type="molecule type" value="Genomic_DNA"/>
</dbReference>
<gene>
    <name evidence="6" type="ORF">XF10B_64920</name>
    <name evidence="2" type="ORF">XF1B_66110</name>
    <name evidence="3" type="ORF">XF4B_65370</name>
    <name evidence="4" type="ORF">XF5B_64830</name>
    <name evidence="5" type="ORF">XF6B_64510</name>
</gene>
<feature type="transmembrane region" description="Helical" evidence="1">
    <location>
        <begin position="58"/>
        <end position="77"/>
    </location>
</feature>
<reference evidence="4" key="4">
    <citation type="submission" date="2020-05" db="EMBL/GenBank/DDBJ databases">
        <title>Complete genome sequence of Bradyrhizobium diazoefficiens XF5 isolated from soybean nodule.</title>
        <authorList>
            <person name="Noda R."/>
            <person name="Kakizaki K."/>
            <person name="Minamisawa K."/>
        </authorList>
    </citation>
    <scope>NUCLEOTIDE SEQUENCE</scope>
    <source>
        <strain evidence="4">XF5</strain>
    </source>
</reference>
<dbReference type="EMBL" id="AP023099">
    <property type="protein sequence ID" value="BCE93694.1"/>
    <property type="molecule type" value="Genomic_DNA"/>
</dbReference>
<sequence>MPDLAQRFPFIGEIADGNPRLLARSSEQTSRADEIRPPRPDERGSVVAARDWLSAESITLVLGVAIGVAFVVSFVLFRDAHLNGKSIDRTAAKALVERIIIAESNGDPNARNKRSSATGAAQFLDDTWLEAVRRHRRDLIQGRTDKQVLDLRRDAELAREIAARLVEEYAAMLNKRSLPITPGSLYLAHFAGPAGAVALLAGAESADAASLMAAADATGRTTREKLVNANPFLKAMTVGDIKSWAERKMAVGNSAGRS</sequence>